<evidence type="ECO:0000256" key="1">
    <source>
        <dbReference type="ARBA" id="ARBA00004496"/>
    </source>
</evidence>
<comment type="similarity">
    <text evidence="2">Belongs to the CDC37 family.</text>
</comment>
<keyword evidence="4" id="KW-0143">Chaperone</keyword>
<dbReference type="OrthoDB" id="440202at2759"/>
<evidence type="ECO:0000259" key="9">
    <source>
        <dbReference type="SMART" id="SM01070"/>
    </source>
</evidence>
<evidence type="ECO:0000313" key="11">
    <source>
        <dbReference type="EMBL" id="OSX60007.1"/>
    </source>
</evidence>
<evidence type="ECO:0000256" key="6">
    <source>
        <dbReference type="SAM" id="Coils"/>
    </source>
</evidence>
<feature type="region of interest" description="Disordered" evidence="7">
    <location>
        <begin position="221"/>
        <end position="247"/>
    </location>
</feature>
<feature type="region of interest" description="Disordered" evidence="7">
    <location>
        <begin position="470"/>
        <end position="496"/>
    </location>
</feature>
<dbReference type="EMBL" id="KZ110601">
    <property type="protein sequence ID" value="OSX60007.1"/>
    <property type="molecule type" value="Genomic_DNA"/>
</dbReference>
<dbReference type="RefSeq" id="XP_024336801.1">
    <property type="nucleotide sequence ID" value="XM_024481142.1"/>
</dbReference>
<feature type="domain" description="Cdc37 C-terminal" evidence="8">
    <location>
        <begin position="384"/>
        <end position="494"/>
    </location>
</feature>
<keyword evidence="3" id="KW-0963">Cytoplasm</keyword>
<dbReference type="GO" id="GO:0051087">
    <property type="term" value="F:protein-folding chaperone binding"/>
    <property type="evidence" value="ECO:0007669"/>
    <property type="project" value="TreeGrafter"/>
</dbReference>
<dbReference type="InterPro" id="IPR038189">
    <property type="entry name" value="Cdc37_Hsp90-bd_sf"/>
</dbReference>
<dbReference type="PANTHER" id="PTHR12800">
    <property type="entry name" value="CDC37-RELATED"/>
    <property type="match status" value="1"/>
</dbReference>
<organism evidence="11 12">
    <name type="scientific">Postia placenta MAD-698-R-SB12</name>
    <dbReference type="NCBI Taxonomy" id="670580"/>
    <lineage>
        <taxon>Eukaryota</taxon>
        <taxon>Fungi</taxon>
        <taxon>Dikarya</taxon>
        <taxon>Basidiomycota</taxon>
        <taxon>Agaricomycotina</taxon>
        <taxon>Agaricomycetes</taxon>
        <taxon>Polyporales</taxon>
        <taxon>Adustoporiaceae</taxon>
        <taxon>Rhodonia</taxon>
    </lineage>
</organism>
<name>A0A1X6MUG6_9APHY</name>
<dbReference type="GO" id="GO:0050821">
    <property type="term" value="P:protein stabilization"/>
    <property type="evidence" value="ECO:0007669"/>
    <property type="project" value="TreeGrafter"/>
</dbReference>
<dbReference type="Proteomes" id="UP000194127">
    <property type="component" value="Unassembled WGS sequence"/>
</dbReference>
<evidence type="ECO:0000259" key="8">
    <source>
        <dbReference type="SMART" id="SM01069"/>
    </source>
</evidence>
<keyword evidence="12" id="KW-1185">Reference proteome</keyword>
<evidence type="ECO:0000256" key="2">
    <source>
        <dbReference type="ARBA" id="ARBA00006222"/>
    </source>
</evidence>
<evidence type="ECO:0000256" key="7">
    <source>
        <dbReference type="SAM" id="MobiDB-lite"/>
    </source>
</evidence>
<proteinExistence type="inferred from homology"/>
<dbReference type="GO" id="GO:0051082">
    <property type="term" value="F:unfolded protein binding"/>
    <property type="evidence" value="ECO:0007669"/>
    <property type="project" value="TreeGrafter"/>
</dbReference>
<dbReference type="AlphaFoldDB" id="A0A1X6MUG6"/>
<dbReference type="InterPro" id="IPR013873">
    <property type="entry name" value="Cdc37_C"/>
</dbReference>
<protein>
    <recommendedName>
        <fullName evidence="5">Hsp90 chaperone protein kinase-targeting subunit</fullName>
    </recommendedName>
</protein>
<dbReference type="InterPro" id="IPR013855">
    <property type="entry name" value="Cdc37_N_dom"/>
</dbReference>
<dbReference type="SMART" id="SM01069">
    <property type="entry name" value="CDC37_C"/>
    <property type="match status" value="1"/>
</dbReference>
<dbReference type="PANTHER" id="PTHR12800:SF4">
    <property type="entry name" value="HSP90 CO-CHAPERONE CDC37"/>
    <property type="match status" value="1"/>
</dbReference>
<reference evidence="11 12" key="1">
    <citation type="submission" date="2017-04" db="EMBL/GenBank/DDBJ databases">
        <title>Genome Sequence of the Model Brown-Rot Fungus Postia placenta SB12.</title>
        <authorList>
            <consortium name="DOE Joint Genome Institute"/>
            <person name="Gaskell J."/>
            <person name="Kersten P."/>
            <person name="Larrondo L.F."/>
            <person name="Canessa P."/>
            <person name="Martinez D."/>
            <person name="Hibbett D."/>
            <person name="Schmoll M."/>
            <person name="Kubicek C.P."/>
            <person name="Martinez A.T."/>
            <person name="Yadav J."/>
            <person name="Master E."/>
            <person name="Magnuson J.K."/>
            <person name="James T."/>
            <person name="Yaver D."/>
            <person name="Berka R."/>
            <person name="Labutti K."/>
            <person name="Lipzen A."/>
            <person name="Aerts A."/>
            <person name="Barry K."/>
            <person name="Henrissat B."/>
            <person name="Blanchette R."/>
            <person name="Grigoriev I."/>
            <person name="Cullen D."/>
        </authorList>
    </citation>
    <scope>NUCLEOTIDE SEQUENCE [LARGE SCALE GENOMIC DNA]</scope>
    <source>
        <strain evidence="11 12">MAD-698-R-SB12</strain>
    </source>
</reference>
<feature type="domain" description="Cdc37 N-terminal" evidence="10">
    <location>
        <begin position="2"/>
        <end position="183"/>
    </location>
</feature>
<dbReference type="GO" id="GO:0031072">
    <property type="term" value="F:heat shock protein binding"/>
    <property type="evidence" value="ECO:0007669"/>
    <property type="project" value="TreeGrafter"/>
</dbReference>
<accession>A0A1X6MUG6</accession>
<evidence type="ECO:0000256" key="4">
    <source>
        <dbReference type="ARBA" id="ARBA00023186"/>
    </source>
</evidence>
<dbReference type="InterPro" id="IPR004918">
    <property type="entry name" value="Cdc37"/>
</dbReference>
<dbReference type="STRING" id="670580.A0A1X6MUG6"/>
<dbReference type="Gene3D" id="1.20.58.610">
    <property type="entry name" value="Cdc37, Hsp90 binding domain"/>
    <property type="match status" value="1"/>
</dbReference>
<evidence type="ECO:0000256" key="5">
    <source>
        <dbReference type="ARBA" id="ARBA00031396"/>
    </source>
</evidence>
<evidence type="ECO:0000259" key="10">
    <source>
        <dbReference type="SMART" id="SM01071"/>
    </source>
</evidence>
<gene>
    <name evidence="11" type="ORF">POSPLADRAFT_1059299</name>
</gene>
<dbReference type="SMART" id="SM01071">
    <property type="entry name" value="CDC37_N"/>
    <property type="match status" value="1"/>
</dbReference>
<dbReference type="GO" id="GO:0005737">
    <property type="term" value="C:cytoplasm"/>
    <property type="evidence" value="ECO:0007669"/>
    <property type="project" value="UniProtKB-SubCell"/>
</dbReference>
<feature type="coiled-coil region" evidence="6">
    <location>
        <begin position="142"/>
        <end position="173"/>
    </location>
</feature>
<dbReference type="SUPFAM" id="SSF101391">
    <property type="entry name" value="Hsp90 co-chaperone CDC37"/>
    <property type="match status" value="1"/>
</dbReference>
<dbReference type="GO" id="GO:0006457">
    <property type="term" value="P:protein folding"/>
    <property type="evidence" value="ECO:0007669"/>
    <property type="project" value="TreeGrafter"/>
</dbReference>
<dbReference type="GO" id="GO:0019901">
    <property type="term" value="F:protein kinase binding"/>
    <property type="evidence" value="ECO:0007669"/>
    <property type="project" value="InterPro"/>
</dbReference>
<dbReference type="GeneID" id="36326092"/>
<dbReference type="InterPro" id="IPR013874">
    <property type="entry name" value="Cdc37_Hsp90-bd"/>
</dbReference>
<feature type="domain" description="Cdc37 Hsp90 binding" evidence="9">
    <location>
        <begin position="182"/>
        <end position="366"/>
    </location>
</feature>
<dbReference type="Pfam" id="PF03234">
    <property type="entry name" value="CDC37_N"/>
    <property type="match status" value="1"/>
</dbReference>
<evidence type="ECO:0000313" key="12">
    <source>
        <dbReference type="Proteomes" id="UP000194127"/>
    </source>
</evidence>
<feature type="compositionally biased region" description="Acidic residues" evidence="7">
    <location>
        <begin position="481"/>
        <end position="490"/>
    </location>
</feature>
<feature type="compositionally biased region" description="Basic and acidic residues" evidence="7">
    <location>
        <begin position="471"/>
        <end position="480"/>
    </location>
</feature>
<dbReference type="Pfam" id="PF08564">
    <property type="entry name" value="CDC37_C"/>
    <property type="match status" value="1"/>
</dbReference>
<comment type="subcellular location">
    <subcellularLocation>
        <location evidence="1">Cytoplasm</location>
    </subcellularLocation>
</comment>
<sequence length="496" mass="54990">MPLNYSKWDKLEISDDSDIEGHPNVDHKSLVRWKQRDIHEKREMRKHRIAQLKADIACNDVLNPRLREIMIEVASQGSAHFSSLVERFQTSPSPDAPPTNAPEQPTYDAMLLALMLRVWEETKNQGIDKDDPRLGDALVEGLKKHTVKMSEHQEQLRQELAKLEEEAKGKITSDDLHDGFDSHYVPPKPAPPPLKGVKPEAGTKKKITTTATEFEVLNSKGVEAAESASSPSTAVPPDGDGDDELPELTPSLEGFSRLPLRGYEQSWEFIKQHRDVIVPGASDALLVAAFRAQSAGQSESAQKCVHQSLLLQYCDKLGADGVRVFFRKMVDHDPRATAVFEKDVADTYMHLVERVRISKAEEAAAGPGEQIQLVPENPDQTISFNVPDGPPPEHIQLEGEGLEGVNIDDVRRALQMRWDVFQGFNKPLQDALASQSLDAVNKVLGDIRITEAEEVVRLLDVAGILNFSEGGIRDDTGKGEETEEVSDEFQDAGQVD</sequence>
<dbReference type="Pfam" id="PF08565">
    <property type="entry name" value="CDC37_M"/>
    <property type="match status" value="1"/>
</dbReference>
<dbReference type="SMART" id="SM01070">
    <property type="entry name" value="CDC37_M"/>
    <property type="match status" value="1"/>
</dbReference>
<evidence type="ECO:0000256" key="3">
    <source>
        <dbReference type="ARBA" id="ARBA00022490"/>
    </source>
</evidence>
<keyword evidence="6" id="KW-0175">Coiled coil</keyword>
<feature type="compositionally biased region" description="Low complexity" evidence="7">
    <location>
        <begin position="222"/>
        <end position="238"/>
    </location>
</feature>